<dbReference type="AlphaFoldDB" id="A0A7G5GQS1"/>
<dbReference type="RefSeq" id="WP_182458486.1">
    <property type="nucleotide sequence ID" value="NZ_CP059732.1"/>
</dbReference>
<feature type="compositionally biased region" description="Basic and acidic residues" evidence="1">
    <location>
        <begin position="72"/>
        <end position="83"/>
    </location>
</feature>
<evidence type="ECO:0000313" key="3">
    <source>
        <dbReference type="Proteomes" id="UP000515369"/>
    </source>
</evidence>
<reference evidence="2 3" key="1">
    <citation type="submission" date="2020-07" db="EMBL/GenBank/DDBJ databases">
        <title>Spirosoma foliorum sp. nov., isolated from the leaves on the Nejang mountain Korea, Republic of.</title>
        <authorList>
            <person name="Ho H."/>
            <person name="Lee Y.-J."/>
            <person name="Nurcahyanto D.-A."/>
            <person name="Kim S.-G."/>
        </authorList>
    </citation>
    <scope>NUCLEOTIDE SEQUENCE [LARGE SCALE GENOMIC DNA]</scope>
    <source>
        <strain evidence="2 3">PL0136</strain>
    </source>
</reference>
<evidence type="ECO:0008006" key="4">
    <source>
        <dbReference type="Google" id="ProtNLM"/>
    </source>
</evidence>
<evidence type="ECO:0000313" key="2">
    <source>
        <dbReference type="EMBL" id="QMW01213.1"/>
    </source>
</evidence>
<name>A0A7G5GQS1_9BACT</name>
<evidence type="ECO:0000256" key="1">
    <source>
        <dbReference type="SAM" id="MobiDB-lite"/>
    </source>
</evidence>
<keyword evidence="3" id="KW-1185">Reference proteome</keyword>
<accession>A0A7G5GQS1</accession>
<feature type="compositionally biased region" description="Polar residues" evidence="1">
    <location>
        <begin position="27"/>
        <end position="46"/>
    </location>
</feature>
<dbReference type="EMBL" id="CP059732">
    <property type="protein sequence ID" value="QMW01213.1"/>
    <property type="molecule type" value="Genomic_DNA"/>
</dbReference>
<protein>
    <recommendedName>
        <fullName evidence="4">Lipoprotein</fullName>
    </recommendedName>
</protein>
<dbReference type="PROSITE" id="PS51257">
    <property type="entry name" value="PROKAR_LIPOPROTEIN"/>
    <property type="match status" value="1"/>
</dbReference>
<dbReference type="KEGG" id="sfol:H3H32_25030"/>
<gene>
    <name evidence="2" type="ORF">H3H32_25030</name>
</gene>
<organism evidence="2 3">
    <name type="scientific">Spirosoma foliorum</name>
    <dbReference type="NCBI Taxonomy" id="2710596"/>
    <lineage>
        <taxon>Bacteria</taxon>
        <taxon>Pseudomonadati</taxon>
        <taxon>Bacteroidota</taxon>
        <taxon>Cytophagia</taxon>
        <taxon>Cytophagales</taxon>
        <taxon>Cytophagaceae</taxon>
        <taxon>Spirosoma</taxon>
    </lineage>
</organism>
<proteinExistence type="predicted"/>
<sequence>MKKLLAVVGMLIMATACKENYTVEPSYANNTYNSGSKPKSSNTESDSVVKRKIILPIKTQPIEQPVTNPPLEKGKNLPDHQEI</sequence>
<feature type="region of interest" description="Disordered" evidence="1">
    <location>
        <begin position="26"/>
        <end position="83"/>
    </location>
</feature>
<dbReference type="Proteomes" id="UP000515369">
    <property type="component" value="Chromosome"/>
</dbReference>